<dbReference type="InterPro" id="IPR001387">
    <property type="entry name" value="Cro/C1-type_HTH"/>
</dbReference>
<dbReference type="Gene3D" id="1.10.260.40">
    <property type="entry name" value="lambda repressor-like DNA-binding domains"/>
    <property type="match status" value="1"/>
</dbReference>
<reference evidence="3" key="1">
    <citation type="submission" date="2017-04" db="EMBL/GenBank/DDBJ databases">
        <authorList>
            <person name="Varghese N."/>
            <person name="Submissions S."/>
        </authorList>
    </citation>
    <scope>NUCLEOTIDE SEQUENCE [LARGE SCALE GENOMIC DNA]</scope>
    <source>
        <strain evidence="3">RKEM611</strain>
    </source>
</reference>
<dbReference type="SUPFAM" id="SSF47413">
    <property type="entry name" value="lambda repressor-like DNA-binding domains"/>
    <property type="match status" value="1"/>
</dbReference>
<feature type="domain" description="HTH cro/C1-type" evidence="1">
    <location>
        <begin position="21"/>
        <end position="75"/>
    </location>
</feature>
<dbReference type="RefSeq" id="WP_132325402.1">
    <property type="nucleotide sequence ID" value="NZ_FWZT01000032.1"/>
</dbReference>
<dbReference type="GO" id="GO:0003677">
    <property type="term" value="F:DNA binding"/>
    <property type="evidence" value="ECO:0007669"/>
    <property type="project" value="InterPro"/>
</dbReference>
<accession>A0A1Y6CTN4</accession>
<name>A0A1Y6CTN4_9BACT</name>
<dbReference type="OrthoDB" id="5891007at2"/>
<dbReference type="Pfam" id="PF01381">
    <property type="entry name" value="HTH_3"/>
    <property type="match status" value="1"/>
</dbReference>
<dbReference type="InterPro" id="IPR010982">
    <property type="entry name" value="Lambda_DNA-bd_dom_sf"/>
</dbReference>
<evidence type="ECO:0000313" key="3">
    <source>
        <dbReference type="Proteomes" id="UP000192907"/>
    </source>
</evidence>
<gene>
    <name evidence="2" type="ORF">SAMN06296036_13265</name>
</gene>
<protein>
    <submittedName>
        <fullName evidence="2">Helix-turn-helix</fullName>
    </submittedName>
</protein>
<sequence>MSQVLENPKINANYNRLIDDLELARKKRNWSQGEIAKRAKISIRAYKKLIAKKSLPSLETFLKVLIALGMTEEFFDLANPAKDSFGLSLDRIRHGKKQKASDDNLDF</sequence>
<evidence type="ECO:0000259" key="1">
    <source>
        <dbReference type="PROSITE" id="PS50943"/>
    </source>
</evidence>
<dbReference type="CDD" id="cd00093">
    <property type="entry name" value="HTH_XRE"/>
    <property type="match status" value="1"/>
</dbReference>
<evidence type="ECO:0000313" key="2">
    <source>
        <dbReference type="EMBL" id="SMF78483.1"/>
    </source>
</evidence>
<keyword evidence="3" id="KW-1185">Reference proteome</keyword>
<dbReference type="EMBL" id="FWZT01000032">
    <property type="protein sequence ID" value="SMF78483.1"/>
    <property type="molecule type" value="Genomic_DNA"/>
</dbReference>
<proteinExistence type="predicted"/>
<dbReference type="PROSITE" id="PS50943">
    <property type="entry name" value="HTH_CROC1"/>
    <property type="match status" value="1"/>
</dbReference>
<organism evidence="2 3">
    <name type="scientific">Pseudobacteriovorax antillogorgiicola</name>
    <dbReference type="NCBI Taxonomy" id="1513793"/>
    <lineage>
        <taxon>Bacteria</taxon>
        <taxon>Pseudomonadati</taxon>
        <taxon>Bdellovibrionota</taxon>
        <taxon>Oligoflexia</taxon>
        <taxon>Oligoflexales</taxon>
        <taxon>Pseudobacteriovoracaceae</taxon>
        <taxon>Pseudobacteriovorax</taxon>
    </lineage>
</organism>
<dbReference type="Proteomes" id="UP000192907">
    <property type="component" value="Unassembled WGS sequence"/>
</dbReference>
<dbReference type="AlphaFoldDB" id="A0A1Y6CTN4"/>
<dbReference type="SMART" id="SM00530">
    <property type="entry name" value="HTH_XRE"/>
    <property type="match status" value="1"/>
</dbReference>
<dbReference type="STRING" id="1513793.SAMN06296036_13265"/>